<evidence type="ECO:0000313" key="2">
    <source>
        <dbReference type="EMBL" id="KOS18886.1"/>
    </source>
</evidence>
<name>A0A0M8MT67_ESCWE</name>
<comment type="similarity">
    <text evidence="1">Belongs to the methyltransferase superfamily. LaeA methyltransferase family.</text>
</comment>
<dbReference type="AlphaFoldDB" id="A0A0M8MT67"/>
<accession>A0A0M8MT67</accession>
<organism evidence="2 3">
    <name type="scientific">Escovopsis weberi</name>
    <dbReference type="NCBI Taxonomy" id="150374"/>
    <lineage>
        <taxon>Eukaryota</taxon>
        <taxon>Fungi</taxon>
        <taxon>Dikarya</taxon>
        <taxon>Ascomycota</taxon>
        <taxon>Pezizomycotina</taxon>
        <taxon>Sordariomycetes</taxon>
        <taxon>Hypocreomycetidae</taxon>
        <taxon>Hypocreales</taxon>
        <taxon>Hypocreaceae</taxon>
        <taxon>Escovopsis</taxon>
    </lineage>
</organism>
<evidence type="ECO:0000256" key="1">
    <source>
        <dbReference type="ARBA" id="ARBA00038158"/>
    </source>
</evidence>
<dbReference type="Gene3D" id="3.40.50.150">
    <property type="entry name" value="Vaccinia Virus protein VP39"/>
    <property type="match status" value="1"/>
</dbReference>
<dbReference type="SUPFAM" id="SSF53335">
    <property type="entry name" value="S-adenosyl-L-methionine-dependent methyltransferases"/>
    <property type="match status" value="1"/>
</dbReference>
<keyword evidence="3" id="KW-1185">Reference proteome</keyword>
<sequence>MSVRDEPQTGSAGSLMELDDGQGVSLYHHNGGPQGSGSYRLGRLMSDDLRTMHGVSDVASTRSLWERELDYSYFENRRYGGEYFMPNDEVEQVRLTLVHQLLLQALDNEITVLDLPDPTHVLDVGTGTGEWAIHYAEMYPNCEVVGTDVAAIGETKGVPINVFFEIEDAEEWDRPLDHYDLVHMRWMSGAFRDWKYVYSKAYESIKPGGWIEVQDCTNVFEAFLEHLPVGSELQCLFENFRIATARSGRPFNPAHLEPAMLMNAGFVDVMSMEHVLPLGCPDKSLRSLWAVVCIDYIEAVFLRTLIEHMGWDPQECKAKCDAAAWEVARILKEASPGSETVAIRMRVIVGRKPQCSTQPARDSNHANCCCND</sequence>
<proteinExistence type="inferred from homology"/>
<dbReference type="InterPro" id="IPR029063">
    <property type="entry name" value="SAM-dependent_MTases_sf"/>
</dbReference>
<dbReference type="GO" id="GO:0032259">
    <property type="term" value="P:methylation"/>
    <property type="evidence" value="ECO:0007669"/>
    <property type="project" value="UniProtKB-KW"/>
</dbReference>
<gene>
    <name evidence="2" type="ORF">ESCO_001194</name>
</gene>
<dbReference type="STRING" id="150374.A0A0M8MT67"/>
<comment type="caution">
    <text evidence="2">The sequence shown here is derived from an EMBL/GenBank/DDBJ whole genome shotgun (WGS) entry which is preliminary data.</text>
</comment>
<dbReference type="OrthoDB" id="2013972at2759"/>
<dbReference type="Proteomes" id="UP000053831">
    <property type="component" value="Unassembled WGS sequence"/>
</dbReference>
<dbReference type="GO" id="GO:0008168">
    <property type="term" value="F:methyltransferase activity"/>
    <property type="evidence" value="ECO:0007669"/>
    <property type="project" value="UniProtKB-KW"/>
</dbReference>
<dbReference type="PANTHER" id="PTHR43591:SF105">
    <property type="entry name" value="METHYLTRANSFERASE DOMAIN-CONTAINING PROTEIN-RELATED"/>
    <property type="match status" value="1"/>
</dbReference>
<dbReference type="EMBL" id="LGSR01000020">
    <property type="protein sequence ID" value="KOS18886.1"/>
    <property type="molecule type" value="Genomic_DNA"/>
</dbReference>
<dbReference type="Pfam" id="PF13489">
    <property type="entry name" value="Methyltransf_23"/>
    <property type="match status" value="1"/>
</dbReference>
<protein>
    <submittedName>
        <fullName evidence="2">Phosphoethanolamine N-methyltransferase</fullName>
    </submittedName>
</protein>
<keyword evidence="2" id="KW-0489">Methyltransferase</keyword>
<keyword evidence="2" id="KW-0808">Transferase</keyword>
<evidence type="ECO:0000313" key="3">
    <source>
        <dbReference type="Proteomes" id="UP000053831"/>
    </source>
</evidence>
<reference evidence="2 3" key="1">
    <citation type="submission" date="2015-07" db="EMBL/GenBank/DDBJ databases">
        <title>The genome of the fungus Escovopsis weberi, a specialized disease agent of ant agriculture.</title>
        <authorList>
            <person name="de Man T.J."/>
            <person name="Stajich J.E."/>
            <person name="Kubicek C.P."/>
            <person name="Chenthamara K."/>
            <person name="Atanasova L."/>
            <person name="Druzhinina I.S."/>
            <person name="Birnbaum S."/>
            <person name="Barribeau S.M."/>
            <person name="Teiling C."/>
            <person name="Suen G."/>
            <person name="Currie C."/>
            <person name="Gerardo N.M."/>
        </authorList>
    </citation>
    <scope>NUCLEOTIDE SEQUENCE [LARGE SCALE GENOMIC DNA]</scope>
</reference>
<dbReference type="PANTHER" id="PTHR43591">
    <property type="entry name" value="METHYLTRANSFERASE"/>
    <property type="match status" value="1"/>
</dbReference>
<dbReference type="CDD" id="cd02440">
    <property type="entry name" value="AdoMet_MTases"/>
    <property type="match status" value="1"/>
</dbReference>